<dbReference type="EMBL" id="VYZN01000013">
    <property type="protein sequence ID" value="KAE9540953.1"/>
    <property type="molecule type" value="Genomic_DNA"/>
</dbReference>
<comment type="caution">
    <text evidence="1">The sequence shown here is derived from an EMBL/GenBank/DDBJ whole genome shotgun (WGS) entry which is preliminary data.</text>
</comment>
<gene>
    <name evidence="1" type="ORF">AGLY_004198</name>
</gene>
<evidence type="ECO:0000313" key="1">
    <source>
        <dbReference type="EMBL" id="KAE9540953.1"/>
    </source>
</evidence>
<evidence type="ECO:0000313" key="2">
    <source>
        <dbReference type="Proteomes" id="UP000475862"/>
    </source>
</evidence>
<dbReference type="AlphaFoldDB" id="A0A6G0TZQ7"/>
<sequence>MVHWKQYTSIIRSSFEVLKAFAKSESLMNTFKRPMTFITQLWSYKYPRNLIIIIHDIFTLNEIHIRYCHLPFWQLMNFSFVKRGCFNPNETIFRLFLVIQLQTSYSEIILAARSGVVWGYPAKCLSTTPLFPHQFLLRSYWPSRDFLVQYGNQEKRLMSLSYLQNGSERVRKLIPSKNKYLGTWAMDIMIDMDSLLLNTYSICMAIKCIKQNKQIVQPNNKVLIVKKGVTETIVNNKSLLLTSLPFLCPYRDCNRNSRISMFRWPEYKYMIKYSLHGIFKTQLWIIFIRREIFKAGYLPKKKNYFYSLGILIFNVIQQFLKLNNTVSRKLLASGEWPLKYKTLSRQSTQYNYYINALLPCSRYRHGAVRCMEATMMAHSLEQHQLRE</sequence>
<organism evidence="1 2">
    <name type="scientific">Aphis glycines</name>
    <name type="common">Soybean aphid</name>
    <dbReference type="NCBI Taxonomy" id="307491"/>
    <lineage>
        <taxon>Eukaryota</taxon>
        <taxon>Metazoa</taxon>
        <taxon>Ecdysozoa</taxon>
        <taxon>Arthropoda</taxon>
        <taxon>Hexapoda</taxon>
        <taxon>Insecta</taxon>
        <taxon>Pterygota</taxon>
        <taxon>Neoptera</taxon>
        <taxon>Paraneoptera</taxon>
        <taxon>Hemiptera</taxon>
        <taxon>Sternorrhyncha</taxon>
        <taxon>Aphidomorpha</taxon>
        <taxon>Aphidoidea</taxon>
        <taxon>Aphididae</taxon>
        <taxon>Aphidini</taxon>
        <taxon>Aphis</taxon>
        <taxon>Aphis</taxon>
    </lineage>
</organism>
<keyword evidence="2" id="KW-1185">Reference proteome</keyword>
<name>A0A6G0TZQ7_APHGL</name>
<protein>
    <submittedName>
        <fullName evidence="1">Uncharacterized protein</fullName>
    </submittedName>
</protein>
<accession>A0A6G0TZQ7</accession>
<reference evidence="1 2" key="1">
    <citation type="submission" date="2019-08" db="EMBL/GenBank/DDBJ databases">
        <title>The genome of the soybean aphid Biotype 1, its phylome, world population structure and adaptation to the North American continent.</title>
        <authorList>
            <person name="Giordano R."/>
            <person name="Donthu R.K."/>
            <person name="Hernandez A.G."/>
            <person name="Wright C.L."/>
            <person name="Zimin A.V."/>
        </authorList>
    </citation>
    <scope>NUCLEOTIDE SEQUENCE [LARGE SCALE GENOMIC DNA]</scope>
    <source>
        <tissue evidence="1">Whole aphids</tissue>
    </source>
</reference>
<dbReference type="Proteomes" id="UP000475862">
    <property type="component" value="Unassembled WGS sequence"/>
</dbReference>
<proteinExistence type="predicted"/>